<dbReference type="Gene3D" id="2.60.120.10">
    <property type="entry name" value="Jelly Rolls"/>
    <property type="match status" value="1"/>
</dbReference>
<dbReference type="Pfam" id="PF00190">
    <property type="entry name" value="Cupin_1"/>
    <property type="match status" value="1"/>
</dbReference>
<evidence type="ECO:0000313" key="11">
    <source>
        <dbReference type="EMBL" id="KAL2536108.1"/>
    </source>
</evidence>
<sequence length="124" mass="13146">MALLQYPAGGVSPPHTHPRTAELLFVVEGSLEVGIVDTPNKLFTQTLQTGDIFMFPRGLVHYQYNAHPKEPAIAVSAFGSANAGTASLPTTLFATSVDDTVLAKSFKSDVHTIQKLKAGLAPKA</sequence>
<gene>
    <name evidence="11" type="ORF">Fot_17499</name>
    <name evidence="12" type="ORF">Fot_17773</name>
</gene>
<dbReference type="EMBL" id="JBFOLJ010000005">
    <property type="protein sequence ID" value="KAL2536382.1"/>
    <property type="molecule type" value="Genomic_DNA"/>
</dbReference>
<name>A0ABD1VGX5_9LAMI</name>
<proteinExistence type="inferred from homology"/>
<dbReference type="SMART" id="SM00835">
    <property type="entry name" value="Cupin_1"/>
    <property type="match status" value="1"/>
</dbReference>
<feature type="binding site" evidence="7">
    <location>
        <position position="17"/>
    </location>
    <ligand>
        <name>oxalate</name>
        <dbReference type="ChEBI" id="CHEBI:30623"/>
    </ligand>
</feature>
<comment type="similarity">
    <text evidence="2 9">Belongs to the germin family.</text>
</comment>
<feature type="binding site" evidence="8">
    <location>
        <position position="22"/>
    </location>
    <ligand>
        <name>Mn(2+)</name>
        <dbReference type="ChEBI" id="CHEBI:29035"/>
    </ligand>
</feature>
<evidence type="ECO:0000256" key="1">
    <source>
        <dbReference type="ARBA" id="ARBA00004271"/>
    </source>
</evidence>
<dbReference type="Proteomes" id="UP001604277">
    <property type="component" value="Unassembled WGS sequence"/>
</dbReference>
<dbReference type="CDD" id="cd02241">
    <property type="entry name" value="cupin_OxOx"/>
    <property type="match status" value="1"/>
</dbReference>
<dbReference type="SUPFAM" id="SSF51182">
    <property type="entry name" value="RmlC-like cupins"/>
    <property type="match status" value="1"/>
</dbReference>
<dbReference type="GO" id="GO:0030145">
    <property type="term" value="F:manganese ion binding"/>
    <property type="evidence" value="ECO:0007669"/>
    <property type="project" value="UniProtKB-UniRule"/>
</dbReference>
<feature type="binding site" evidence="7">
    <location>
        <position position="22"/>
    </location>
    <ligand>
        <name>oxalate</name>
        <dbReference type="ChEBI" id="CHEBI:30623"/>
    </ligand>
</feature>
<evidence type="ECO:0000259" key="10">
    <source>
        <dbReference type="SMART" id="SM00835"/>
    </source>
</evidence>
<dbReference type="InterPro" id="IPR006045">
    <property type="entry name" value="Cupin_1"/>
</dbReference>
<evidence type="ECO:0000256" key="4">
    <source>
        <dbReference type="ARBA" id="ARBA00022525"/>
    </source>
</evidence>
<evidence type="ECO:0000256" key="8">
    <source>
        <dbReference type="PIRSR" id="PIRSR601929-2"/>
    </source>
</evidence>
<evidence type="ECO:0000256" key="3">
    <source>
        <dbReference type="ARBA" id="ARBA00022523"/>
    </source>
</evidence>
<keyword evidence="3 9" id="KW-0052">Apoplast</keyword>
<dbReference type="PRINTS" id="PR00325">
    <property type="entry name" value="GERMIN"/>
</dbReference>
<dbReference type="InterPro" id="IPR011051">
    <property type="entry name" value="RmlC_Cupin_sf"/>
</dbReference>
<dbReference type="EMBL" id="JBFOLJ010000005">
    <property type="protein sequence ID" value="KAL2536108.1"/>
    <property type="molecule type" value="Genomic_DNA"/>
</dbReference>
<keyword evidence="4 9" id="KW-0964">Secreted</keyword>
<accession>A0ABD1VGX5</accession>
<protein>
    <recommendedName>
        <fullName evidence="9">Germin-like protein</fullName>
    </recommendedName>
</protein>
<dbReference type="GO" id="GO:0048046">
    <property type="term" value="C:apoplast"/>
    <property type="evidence" value="ECO:0007669"/>
    <property type="project" value="UniProtKB-SubCell"/>
</dbReference>
<evidence type="ECO:0000256" key="2">
    <source>
        <dbReference type="ARBA" id="ARBA00007456"/>
    </source>
</evidence>
<evidence type="ECO:0000256" key="6">
    <source>
        <dbReference type="ARBA" id="ARBA00023211"/>
    </source>
</evidence>
<dbReference type="AlphaFoldDB" id="A0ABD1VGX5"/>
<evidence type="ECO:0000313" key="12">
    <source>
        <dbReference type="EMBL" id="KAL2536382.1"/>
    </source>
</evidence>
<keyword evidence="6 7" id="KW-0464">Manganese</keyword>
<comment type="subcellular location">
    <subcellularLocation>
        <location evidence="1 9">Secreted</location>
        <location evidence="1 9">Extracellular space</location>
        <location evidence="1 9">Apoplast</location>
    </subcellularLocation>
</comment>
<evidence type="ECO:0000256" key="7">
    <source>
        <dbReference type="PIRSR" id="PIRSR601929-1"/>
    </source>
</evidence>
<dbReference type="PANTHER" id="PTHR31238">
    <property type="entry name" value="GERMIN-LIKE PROTEIN SUBFAMILY 3 MEMBER 3"/>
    <property type="match status" value="1"/>
</dbReference>
<evidence type="ECO:0000256" key="5">
    <source>
        <dbReference type="ARBA" id="ARBA00022723"/>
    </source>
</evidence>
<feature type="domain" description="Cupin type-1" evidence="10">
    <location>
        <begin position="1"/>
        <end position="114"/>
    </location>
</feature>
<comment type="caution">
    <text evidence="11">The sequence shown here is derived from an EMBL/GenBank/DDBJ whole genome shotgun (WGS) entry which is preliminary data.</text>
</comment>
<feature type="binding site" evidence="8">
    <location>
        <position position="61"/>
    </location>
    <ligand>
        <name>Mn(2+)</name>
        <dbReference type="ChEBI" id="CHEBI:29035"/>
    </ligand>
</feature>
<feature type="binding site" evidence="8">
    <location>
        <position position="17"/>
    </location>
    <ligand>
        <name>Mn(2+)</name>
        <dbReference type="ChEBI" id="CHEBI:29035"/>
    </ligand>
</feature>
<feature type="binding site" evidence="8">
    <location>
        <position position="15"/>
    </location>
    <ligand>
        <name>Mn(2+)</name>
        <dbReference type="ChEBI" id="CHEBI:29035"/>
    </ligand>
</feature>
<dbReference type="InterPro" id="IPR001929">
    <property type="entry name" value="Germin"/>
</dbReference>
<reference evidence="13" key="2">
    <citation type="submission" date="2024-07" db="EMBL/GenBank/DDBJ databases">
        <title>Two chromosome-level genome assemblies of Korean endemic species Abeliophyllum distichum and Forsythia ovata (Oleaceae).</title>
        <authorList>
            <person name="Jang H."/>
        </authorList>
    </citation>
    <scope>NUCLEOTIDE SEQUENCE [LARGE SCALE GENOMIC DNA]</scope>
</reference>
<keyword evidence="13" id="KW-1185">Reference proteome</keyword>
<evidence type="ECO:0000256" key="9">
    <source>
        <dbReference type="RuleBase" id="RU366015"/>
    </source>
</evidence>
<keyword evidence="5 7" id="KW-0479">Metal-binding</keyword>
<reference evidence="11" key="1">
    <citation type="submission" date="2024-07" db="EMBL/GenBank/DDBJ databases">
        <title>Two chromosome-level genome assemblies of Korean endemic species Abeliophyllum distichum and Forsythia ovata (Oleaceae).</title>
        <authorList>
            <person name="Mun J.H."/>
        </authorList>
    </citation>
    <scope>NUCLEOTIDE SEQUENCE</scope>
    <source>
        <strain evidence="11">KNKB202402200001</strain>
        <tissue evidence="11">Leaf</tissue>
    </source>
</reference>
<dbReference type="InterPro" id="IPR014710">
    <property type="entry name" value="RmlC-like_jellyroll"/>
</dbReference>
<evidence type="ECO:0000313" key="13">
    <source>
        <dbReference type="Proteomes" id="UP001604277"/>
    </source>
</evidence>
<organism evidence="11 13">
    <name type="scientific">Forsythia ovata</name>
    <dbReference type="NCBI Taxonomy" id="205694"/>
    <lineage>
        <taxon>Eukaryota</taxon>
        <taxon>Viridiplantae</taxon>
        <taxon>Streptophyta</taxon>
        <taxon>Embryophyta</taxon>
        <taxon>Tracheophyta</taxon>
        <taxon>Spermatophyta</taxon>
        <taxon>Magnoliopsida</taxon>
        <taxon>eudicotyledons</taxon>
        <taxon>Gunneridae</taxon>
        <taxon>Pentapetalae</taxon>
        <taxon>asterids</taxon>
        <taxon>lamiids</taxon>
        <taxon>Lamiales</taxon>
        <taxon>Oleaceae</taxon>
        <taxon>Forsythieae</taxon>
        <taxon>Forsythia</taxon>
    </lineage>
</organism>